<comment type="subcellular location">
    <subcellularLocation>
        <location evidence="1">Membrane</location>
        <topology evidence="1">Multi-pass membrane protein</topology>
    </subcellularLocation>
</comment>
<feature type="transmembrane region" description="Helical" evidence="6">
    <location>
        <begin position="52"/>
        <end position="74"/>
    </location>
</feature>
<reference evidence="7 8" key="1">
    <citation type="submission" date="2021-06" db="EMBL/GenBank/DDBJ databases">
        <title>Caerostris darwini draft genome.</title>
        <authorList>
            <person name="Kono N."/>
            <person name="Arakawa K."/>
        </authorList>
    </citation>
    <scope>NUCLEOTIDE SEQUENCE [LARGE SCALE GENOMIC DNA]</scope>
</reference>
<evidence type="ECO:0000256" key="3">
    <source>
        <dbReference type="ARBA" id="ARBA00022692"/>
    </source>
</evidence>
<evidence type="ECO:0000313" key="7">
    <source>
        <dbReference type="EMBL" id="GIY91144.1"/>
    </source>
</evidence>
<dbReference type="Gene3D" id="1.20.1250.20">
    <property type="entry name" value="MFS general substrate transporter like domains"/>
    <property type="match status" value="2"/>
</dbReference>
<gene>
    <name evidence="7" type="primary">CG4928_0</name>
    <name evidence="7" type="ORF">CDAR_444051</name>
</gene>
<feature type="transmembrane region" description="Helical" evidence="6">
    <location>
        <begin position="102"/>
        <end position="122"/>
    </location>
</feature>
<dbReference type="InterPro" id="IPR051951">
    <property type="entry name" value="UNC-93_regulatory"/>
</dbReference>
<feature type="transmembrane region" description="Helical" evidence="6">
    <location>
        <begin position="366"/>
        <end position="385"/>
    </location>
</feature>
<evidence type="ECO:0000313" key="8">
    <source>
        <dbReference type="Proteomes" id="UP001054837"/>
    </source>
</evidence>
<keyword evidence="4 6" id="KW-1133">Transmembrane helix</keyword>
<name>A0AAV4XBH9_9ARAC</name>
<dbReference type="AlphaFoldDB" id="A0AAV4XBH9"/>
<dbReference type="EMBL" id="BPLQ01015729">
    <property type="protein sequence ID" value="GIY91144.1"/>
    <property type="molecule type" value="Genomic_DNA"/>
</dbReference>
<evidence type="ECO:0000256" key="6">
    <source>
        <dbReference type="SAM" id="Phobius"/>
    </source>
</evidence>
<evidence type="ECO:0000256" key="4">
    <source>
        <dbReference type="ARBA" id="ARBA00022989"/>
    </source>
</evidence>
<evidence type="ECO:0000256" key="5">
    <source>
        <dbReference type="ARBA" id="ARBA00023136"/>
    </source>
</evidence>
<sequence>MAIVGAKKEEFSKLRIVKNLVLLSMSYLFIFTAFLGLIMLQSTMNKAEGIGVISQAAIFTFQGLSSLLISSYVLKKLSTKVSLITGMAIFVPYIAANFYPTWIIMIPSAMLVGLGLTLLWGAHATYINECSKMYCELDKNDNNTKLSKGLIMPRSKFPNTESDMTYSFIQDKLSTNVIGEPHYCLEVNRKETRKYSRSARSACSHKGNVPQSSKELNDGIDEMCFSQVDDKYFDNMKNQTAVSSIDDINAIFFGFHNLLFSAAVIPGNLFSFYSLRSGSEETLNNLHNCSCGADYCNTDSDCLSKETEEVSNNARYFLTGISVALAGIAVLLNLFLDRLNEKKGTVTFSWSHAFATVKFNTNKEQALLIPLTLFSSMHQGFYMAAFTKSYIGCAWSTSRIGLVTVFYGLASAVSSLFAGYVVKFVGRKCVFVVCQAVSAINLVFMLLWKPGPHQSLLFYLAGSLWGINAGVVVSQLKGVYKFILTRTINPRYKNDMDIALSRHFNKIITSPSL</sequence>
<dbReference type="Proteomes" id="UP001054837">
    <property type="component" value="Unassembled WGS sequence"/>
</dbReference>
<accession>A0AAV4XBH9</accession>
<feature type="transmembrane region" description="Helical" evidence="6">
    <location>
        <begin position="400"/>
        <end position="422"/>
    </location>
</feature>
<feature type="transmembrane region" description="Helical" evidence="6">
    <location>
        <begin position="456"/>
        <end position="476"/>
    </location>
</feature>
<organism evidence="7 8">
    <name type="scientific">Caerostris darwini</name>
    <dbReference type="NCBI Taxonomy" id="1538125"/>
    <lineage>
        <taxon>Eukaryota</taxon>
        <taxon>Metazoa</taxon>
        <taxon>Ecdysozoa</taxon>
        <taxon>Arthropoda</taxon>
        <taxon>Chelicerata</taxon>
        <taxon>Arachnida</taxon>
        <taxon>Araneae</taxon>
        <taxon>Araneomorphae</taxon>
        <taxon>Entelegynae</taxon>
        <taxon>Araneoidea</taxon>
        <taxon>Araneidae</taxon>
        <taxon>Caerostris</taxon>
    </lineage>
</organism>
<comment type="caution">
    <text evidence="7">The sequence shown here is derived from an EMBL/GenBank/DDBJ whole genome shotgun (WGS) entry which is preliminary data.</text>
</comment>
<dbReference type="InterPro" id="IPR010291">
    <property type="entry name" value="Ion_channel_UNC-93"/>
</dbReference>
<keyword evidence="5 6" id="KW-0472">Membrane</keyword>
<feature type="transmembrane region" description="Helical" evidence="6">
    <location>
        <begin position="20"/>
        <end position="40"/>
    </location>
</feature>
<feature type="transmembrane region" description="Helical" evidence="6">
    <location>
        <begin position="316"/>
        <end position="336"/>
    </location>
</feature>
<feature type="transmembrane region" description="Helical" evidence="6">
    <location>
        <begin position="429"/>
        <end position="450"/>
    </location>
</feature>
<dbReference type="InterPro" id="IPR036259">
    <property type="entry name" value="MFS_trans_sf"/>
</dbReference>
<keyword evidence="8" id="KW-1185">Reference proteome</keyword>
<evidence type="ECO:0000256" key="1">
    <source>
        <dbReference type="ARBA" id="ARBA00004141"/>
    </source>
</evidence>
<comment type="similarity">
    <text evidence="2">Belongs to the unc-93 family.</text>
</comment>
<evidence type="ECO:0000256" key="2">
    <source>
        <dbReference type="ARBA" id="ARBA00009172"/>
    </source>
</evidence>
<protein>
    <submittedName>
        <fullName evidence="7">UNC93-like protein</fullName>
    </submittedName>
</protein>
<dbReference type="PANTHER" id="PTHR19444:SF13">
    <property type="entry name" value="PROTEIN UNC-93 HOMOLOG A"/>
    <property type="match status" value="1"/>
</dbReference>
<dbReference type="GO" id="GO:0016020">
    <property type="term" value="C:membrane"/>
    <property type="evidence" value="ECO:0007669"/>
    <property type="project" value="UniProtKB-SubCell"/>
</dbReference>
<dbReference type="Pfam" id="PF05978">
    <property type="entry name" value="UNC-93"/>
    <property type="match status" value="1"/>
</dbReference>
<proteinExistence type="inferred from homology"/>
<keyword evidence="3 6" id="KW-0812">Transmembrane</keyword>
<dbReference type="PANTHER" id="PTHR19444">
    <property type="entry name" value="UNC-93 RELATED"/>
    <property type="match status" value="1"/>
</dbReference>
<dbReference type="SUPFAM" id="SSF103473">
    <property type="entry name" value="MFS general substrate transporter"/>
    <property type="match status" value="2"/>
</dbReference>
<feature type="transmembrane region" description="Helical" evidence="6">
    <location>
        <begin position="81"/>
        <end position="96"/>
    </location>
</feature>
<feature type="transmembrane region" description="Helical" evidence="6">
    <location>
        <begin position="250"/>
        <end position="273"/>
    </location>
</feature>